<proteinExistence type="predicted"/>
<organism evidence="1 2">
    <name type="scientific">Microthyrium microscopicum</name>
    <dbReference type="NCBI Taxonomy" id="703497"/>
    <lineage>
        <taxon>Eukaryota</taxon>
        <taxon>Fungi</taxon>
        <taxon>Dikarya</taxon>
        <taxon>Ascomycota</taxon>
        <taxon>Pezizomycotina</taxon>
        <taxon>Dothideomycetes</taxon>
        <taxon>Dothideomycetes incertae sedis</taxon>
        <taxon>Microthyriales</taxon>
        <taxon>Microthyriaceae</taxon>
        <taxon>Microthyrium</taxon>
    </lineage>
</organism>
<keyword evidence="2" id="KW-1185">Reference proteome</keyword>
<reference evidence="1" key="1">
    <citation type="journal article" date="2020" name="Stud. Mycol.">
        <title>101 Dothideomycetes genomes: a test case for predicting lifestyles and emergence of pathogens.</title>
        <authorList>
            <person name="Haridas S."/>
            <person name="Albert R."/>
            <person name="Binder M."/>
            <person name="Bloem J."/>
            <person name="Labutti K."/>
            <person name="Salamov A."/>
            <person name="Andreopoulos B."/>
            <person name="Baker S."/>
            <person name="Barry K."/>
            <person name="Bills G."/>
            <person name="Bluhm B."/>
            <person name="Cannon C."/>
            <person name="Castanera R."/>
            <person name="Culley D."/>
            <person name="Daum C."/>
            <person name="Ezra D."/>
            <person name="Gonzalez J."/>
            <person name="Henrissat B."/>
            <person name="Kuo A."/>
            <person name="Liang C."/>
            <person name="Lipzen A."/>
            <person name="Lutzoni F."/>
            <person name="Magnuson J."/>
            <person name="Mondo S."/>
            <person name="Nolan M."/>
            <person name="Ohm R."/>
            <person name="Pangilinan J."/>
            <person name="Park H.-J."/>
            <person name="Ramirez L."/>
            <person name="Alfaro M."/>
            <person name="Sun H."/>
            <person name="Tritt A."/>
            <person name="Yoshinaga Y."/>
            <person name="Zwiers L.-H."/>
            <person name="Turgeon B."/>
            <person name="Goodwin S."/>
            <person name="Spatafora J."/>
            <person name="Crous P."/>
            <person name="Grigoriev I."/>
        </authorList>
    </citation>
    <scope>NUCLEOTIDE SEQUENCE</scope>
    <source>
        <strain evidence="1">CBS 115976</strain>
    </source>
</reference>
<evidence type="ECO:0000313" key="1">
    <source>
        <dbReference type="EMBL" id="KAF2675397.1"/>
    </source>
</evidence>
<name>A0A6A6UVF8_9PEZI</name>
<gene>
    <name evidence="1" type="ORF">BT63DRAFT_409485</name>
</gene>
<dbReference type="OrthoDB" id="3909709at2759"/>
<dbReference type="Proteomes" id="UP000799302">
    <property type="component" value="Unassembled WGS sequence"/>
</dbReference>
<dbReference type="EMBL" id="MU004230">
    <property type="protein sequence ID" value="KAF2675397.1"/>
    <property type="molecule type" value="Genomic_DNA"/>
</dbReference>
<evidence type="ECO:0000313" key="2">
    <source>
        <dbReference type="Proteomes" id="UP000799302"/>
    </source>
</evidence>
<sequence length="238" mass="27340">MLGLFSSSKELPYNHPSRQVRSFAVYGKDLEFPAFTTYPQQDHRESEERIRIASVIDIRATPWNNVIRANLHKMEATSLPSLAASPQEVREFLYFILANQTWSKIPDDIPQEICSTLMVWKWNGKKLRQLDTIRKGRLCPPKWTDVYGYVHNISSWNRARIESRIRTVVGKLVKLEEIAQARTIVCEKEGAGAKVKSKGWKRFFCFGDEFDVIEDTASASSCSVRTSSLCDEKRALYT</sequence>
<protein>
    <submittedName>
        <fullName evidence="1">Uncharacterized protein</fullName>
    </submittedName>
</protein>
<dbReference type="AlphaFoldDB" id="A0A6A6UVF8"/>
<accession>A0A6A6UVF8</accession>